<evidence type="ECO:0000256" key="1">
    <source>
        <dbReference type="SAM" id="SignalP"/>
    </source>
</evidence>
<reference evidence="2" key="1">
    <citation type="journal article" date="2021" name="Sci. Adv.">
        <title>The American lobster genome reveals insights on longevity, neural, and immune adaptations.</title>
        <authorList>
            <person name="Polinski J.M."/>
            <person name="Zimin A.V."/>
            <person name="Clark K.F."/>
            <person name="Kohn A.B."/>
            <person name="Sadowski N."/>
            <person name="Timp W."/>
            <person name="Ptitsyn A."/>
            <person name="Khanna P."/>
            <person name="Romanova D.Y."/>
            <person name="Williams P."/>
            <person name="Greenwood S.J."/>
            <person name="Moroz L.L."/>
            <person name="Walt D.R."/>
            <person name="Bodnar A.G."/>
        </authorList>
    </citation>
    <scope>NUCLEOTIDE SEQUENCE</scope>
    <source>
        <strain evidence="2">GMGI-L3</strain>
    </source>
</reference>
<dbReference type="Proteomes" id="UP000747542">
    <property type="component" value="Unassembled WGS sequence"/>
</dbReference>
<accession>A0A8J5MN97</accession>
<dbReference type="EMBL" id="JAHLQT010036943">
    <property type="protein sequence ID" value="KAG7157778.1"/>
    <property type="molecule type" value="Genomic_DNA"/>
</dbReference>
<keyword evidence="2" id="KW-0647">Proteasome</keyword>
<feature type="signal peptide" evidence="1">
    <location>
        <begin position="1"/>
        <end position="18"/>
    </location>
</feature>
<protein>
    <submittedName>
        <fullName evidence="2">Putative Proteasome subunit alpha type-2-like 19</fullName>
    </submittedName>
</protein>
<dbReference type="GO" id="GO:0000502">
    <property type="term" value="C:proteasome complex"/>
    <property type="evidence" value="ECO:0007669"/>
    <property type="project" value="UniProtKB-KW"/>
</dbReference>
<organism evidence="2 3">
    <name type="scientific">Homarus americanus</name>
    <name type="common">American lobster</name>
    <dbReference type="NCBI Taxonomy" id="6706"/>
    <lineage>
        <taxon>Eukaryota</taxon>
        <taxon>Metazoa</taxon>
        <taxon>Ecdysozoa</taxon>
        <taxon>Arthropoda</taxon>
        <taxon>Crustacea</taxon>
        <taxon>Multicrustacea</taxon>
        <taxon>Malacostraca</taxon>
        <taxon>Eumalacostraca</taxon>
        <taxon>Eucarida</taxon>
        <taxon>Decapoda</taxon>
        <taxon>Pleocyemata</taxon>
        <taxon>Astacidea</taxon>
        <taxon>Nephropoidea</taxon>
        <taxon>Nephropidae</taxon>
        <taxon>Homarus</taxon>
    </lineage>
</organism>
<keyword evidence="3" id="KW-1185">Reference proteome</keyword>
<keyword evidence="1" id="KW-0732">Signal</keyword>
<comment type="caution">
    <text evidence="2">The sequence shown here is derived from an EMBL/GenBank/DDBJ whole genome shotgun (WGS) entry which is preliminary data.</text>
</comment>
<name>A0A8J5MN97_HOMAM</name>
<dbReference type="AlphaFoldDB" id="A0A8J5MN97"/>
<proteinExistence type="predicted"/>
<feature type="chain" id="PRO_5035197742" evidence="1">
    <location>
        <begin position="19"/>
        <end position="124"/>
    </location>
</feature>
<gene>
    <name evidence="2" type="primary">Psma2-L19</name>
    <name evidence="2" type="ORF">Hamer_G026388</name>
</gene>
<feature type="non-terminal residue" evidence="2">
    <location>
        <position position="124"/>
    </location>
</feature>
<evidence type="ECO:0000313" key="3">
    <source>
        <dbReference type="Proteomes" id="UP000747542"/>
    </source>
</evidence>
<evidence type="ECO:0000313" key="2">
    <source>
        <dbReference type="EMBL" id="KAG7157778.1"/>
    </source>
</evidence>
<sequence length="124" mass="13149">MVSLGCRVVMVVATAISAVPVFSKDAGGIVEQVGVLVNQVVEHHLTGCHLVLITTTQHSHVFASIIRHMSVGVAAGVVVDAGWVLSQDQLAKDHLLQGLWGDERTTCRGLILDLTTSNSTDLLL</sequence>